<accession>A0A8C9SQM5</accession>
<reference evidence="1" key="3">
    <citation type="submission" date="2025-09" db="UniProtKB">
        <authorList>
            <consortium name="Ensembl"/>
        </authorList>
    </citation>
    <scope>IDENTIFICATION</scope>
</reference>
<dbReference type="PANTHER" id="PTHR46829:SF1">
    <property type="entry name" value="STERILE ALPHA MOTIF DOMAIN-CONTAINING PROTEIN 15"/>
    <property type="match status" value="1"/>
</dbReference>
<protein>
    <recommendedName>
        <fullName evidence="3">SAM domain-containing protein</fullName>
    </recommendedName>
</protein>
<dbReference type="Proteomes" id="UP000694397">
    <property type="component" value="Chromosome 15"/>
</dbReference>
<dbReference type="Ensembl" id="ENSSFOT00015072047.1">
    <property type="protein sequence ID" value="ENSSFOP00015041248.1"/>
    <property type="gene ID" value="ENSSFOG00015031275.1"/>
</dbReference>
<sequence>IGITDFEHMKDLSHRVRELLNIEEPLWNRSIALPRRDEMGLFLEKKSRTGVWADSLTYPEFLGSSKSESTET</sequence>
<reference evidence="1 2" key="1">
    <citation type="submission" date="2019-04" db="EMBL/GenBank/DDBJ databases">
        <authorList>
            <consortium name="Wellcome Sanger Institute Data Sharing"/>
        </authorList>
    </citation>
    <scope>NUCLEOTIDE SEQUENCE [LARGE SCALE GENOMIC DNA]</scope>
</reference>
<organism evidence="1 2">
    <name type="scientific">Scleropages formosus</name>
    <name type="common">Asian bonytongue</name>
    <name type="synonym">Osteoglossum formosum</name>
    <dbReference type="NCBI Taxonomy" id="113540"/>
    <lineage>
        <taxon>Eukaryota</taxon>
        <taxon>Metazoa</taxon>
        <taxon>Chordata</taxon>
        <taxon>Craniata</taxon>
        <taxon>Vertebrata</taxon>
        <taxon>Euteleostomi</taxon>
        <taxon>Actinopterygii</taxon>
        <taxon>Neopterygii</taxon>
        <taxon>Teleostei</taxon>
        <taxon>Osteoglossocephala</taxon>
        <taxon>Osteoglossomorpha</taxon>
        <taxon>Osteoglossiformes</taxon>
        <taxon>Osteoglossidae</taxon>
        <taxon>Scleropages</taxon>
    </lineage>
</organism>
<proteinExistence type="predicted"/>
<evidence type="ECO:0000313" key="1">
    <source>
        <dbReference type="Ensembl" id="ENSSFOP00015041248.1"/>
    </source>
</evidence>
<keyword evidence="2" id="KW-1185">Reference proteome</keyword>
<dbReference type="AlphaFoldDB" id="A0A8C9SQM5"/>
<reference evidence="1" key="2">
    <citation type="submission" date="2025-08" db="UniProtKB">
        <authorList>
            <consortium name="Ensembl"/>
        </authorList>
    </citation>
    <scope>IDENTIFICATION</scope>
</reference>
<evidence type="ECO:0008006" key="3">
    <source>
        <dbReference type="Google" id="ProtNLM"/>
    </source>
</evidence>
<evidence type="ECO:0000313" key="2">
    <source>
        <dbReference type="Proteomes" id="UP000694397"/>
    </source>
</evidence>
<name>A0A8C9SQM5_SCLFO</name>
<dbReference type="GeneTree" id="ENSGT00940000177806"/>
<dbReference type="OrthoDB" id="6133291at2759"/>
<dbReference type="PANTHER" id="PTHR46829">
    <property type="entry name" value="STERILE ALPHA MOTIF DOMAIN-CONTAINING PROTEIN 15"/>
    <property type="match status" value="1"/>
</dbReference>